<name>A0AAJ0F529_9PEZI</name>
<dbReference type="InterPro" id="IPR010730">
    <property type="entry name" value="HET"/>
</dbReference>
<dbReference type="EMBL" id="MU839834">
    <property type="protein sequence ID" value="KAK1755261.1"/>
    <property type="molecule type" value="Genomic_DNA"/>
</dbReference>
<protein>
    <submittedName>
        <fullName evidence="3">HET-domain-containing protein</fullName>
    </submittedName>
</protein>
<evidence type="ECO:0000259" key="1">
    <source>
        <dbReference type="Pfam" id="PF06985"/>
    </source>
</evidence>
<dbReference type="PANTHER" id="PTHR10622:SF10">
    <property type="entry name" value="HET DOMAIN-CONTAINING PROTEIN"/>
    <property type="match status" value="1"/>
</dbReference>
<dbReference type="Pfam" id="PF06985">
    <property type="entry name" value="HET"/>
    <property type="match status" value="1"/>
</dbReference>
<evidence type="ECO:0000259" key="2">
    <source>
        <dbReference type="Pfam" id="PF26640"/>
    </source>
</evidence>
<evidence type="ECO:0000313" key="3">
    <source>
        <dbReference type="EMBL" id="KAK1755261.1"/>
    </source>
</evidence>
<feature type="domain" description="DUF8212" evidence="2">
    <location>
        <begin position="241"/>
        <end position="264"/>
    </location>
</feature>
<sequence>MRLVNAQTLRLKEFLGIHVPRYAILSHTWGPDEVTFQMLESLDPGVERMAGYAKIRGAAMRALRDGFAYVWVDTCCIDKTSSAELSEAINSMFNWYRDASICYAYLEDVPRGTGCLADIRNGWELTDPELDEVLRSEFAKSRWFTRGWTLQEFIAPFEVKFYNREWEFIGAKQQLAGILSVVTGVDEEIVLHQRSLSEVCAARKLSWAARRQTTRIEDIAYCLLGLFDIQMPLLYGEGEKSFIRLQEEIIKVSDDQSLFAWSNADANEQSLFAPSPDRFQNAGKIVRWKIMGGNEPWALTNYGLRMWLPLIRNRAGEDHAHHMAVLACRYEDDFTGPIGLLLRATDDPTVFEPPFYPRTAIVELEKTTMAEMTSLYVLTRRGNTGWIPDLDRAPENLKCWVRVGKPAGWEDFHVREAFPPRCWNPKAMTMWARRGNTVKAALHLLNGGGEEIVLAFGYVRTGTRAGRTSYSSEWVRLAHYEEDKSLEQMCDKASSVAPSELSSESAQTLVHLGESWHATAAMRSEVVMGEMIYVVDLKISRLEDTGAHAEPGGSRSTE</sequence>
<dbReference type="InterPro" id="IPR058525">
    <property type="entry name" value="DUF8212"/>
</dbReference>
<dbReference type="Proteomes" id="UP001239445">
    <property type="component" value="Unassembled WGS sequence"/>
</dbReference>
<feature type="domain" description="Heterokaryon incompatibility" evidence="1">
    <location>
        <begin position="22"/>
        <end position="152"/>
    </location>
</feature>
<reference evidence="3" key="1">
    <citation type="submission" date="2023-06" db="EMBL/GenBank/DDBJ databases">
        <title>Genome-scale phylogeny and comparative genomics of the fungal order Sordariales.</title>
        <authorList>
            <consortium name="Lawrence Berkeley National Laboratory"/>
            <person name="Hensen N."/>
            <person name="Bonometti L."/>
            <person name="Westerberg I."/>
            <person name="Brannstrom I.O."/>
            <person name="Guillou S."/>
            <person name="Cros-Aarteil S."/>
            <person name="Calhoun S."/>
            <person name="Haridas S."/>
            <person name="Kuo A."/>
            <person name="Mondo S."/>
            <person name="Pangilinan J."/>
            <person name="Riley R."/>
            <person name="Labutti K."/>
            <person name="Andreopoulos B."/>
            <person name="Lipzen A."/>
            <person name="Chen C."/>
            <person name="Yanf M."/>
            <person name="Daum C."/>
            <person name="Ng V."/>
            <person name="Clum A."/>
            <person name="Steindorff A."/>
            <person name="Ohm R."/>
            <person name="Martin F."/>
            <person name="Silar P."/>
            <person name="Natvig D."/>
            <person name="Lalanne C."/>
            <person name="Gautier V."/>
            <person name="Ament-Velasquez S.L."/>
            <person name="Kruys A."/>
            <person name="Hutchinson M.I."/>
            <person name="Powell A.J."/>
            <person name="Barry K."/>
            <person name="Miller A.N."/>
            <person name="Grigoriev I.V."/>
            <person name="Debuchy R."/>
            <person name="Gladieux P."/>
            <person name="Thoren M.H."/>
            <person name="Johannesson H."/>
        </authorList>
    </citation>
    <scope>NUCLEOTIDE SEQUENCE</scope>
    <source>
        <strain evidence="3">PSN4</strain>
    </source>
</reference>
<comment type="caution">
    <text evidence="3">The sequence shown here is derived from an EMBL/GenBank/DDBJ whole genome shotgun (WGS) entry which is preliminary data.</text>
</comment>
<dbReference type="PANTHER" id="PTHR10622">
    <property type="entry name" value="HET DOMAIN-CONTAINING PROTEIN"/>
    <property type="match status" value="1"/>
</dbReference>
<proteinExistence type="predicted"/>
<dbReference type="AlphaFoldDB" id="A0AAJ0F529"/>
<dbReference type="Pfam" id="PF26640">
    <property type="entry name" value="DUF8212"/>
    <property type="match status" value="1"/>
</dbReference>
<gene>
    <name evidence="3" type="ORF">QBC47DRAFT_212768</name>
</gene>
<evidence type="ECO:0000313" key="4">
    <source>
        <dbReference type="Proteomes" id="UP001239445"/>
    </source>
</evidence>
<accession>A0AAJ0F529</accession>
<organism evidence="3 4">
    <name type="scientific">Echria macrotheca</name>
    <dbReference type="NCBI Taxonomy" id="438768"/>
    <lineage>
        <taxon>Eukaryota</taxon>
        <taxon>Fungi</taxon>
        <taxon>Dikarya</taxon>
        <taxon>Ascomycota</taxon>
        <taxon>Pezizomycotina</taxon>
        <taxon>Sordariomycetes</taxon>
        <taxon>Sordariomycetidae</taxon>
        <taxon>Sordariales</taxon>
        <taxon>Schizotheciaceae</taxon>
        <taxon>Echria</taxon>
    </lineage>
</organism>
<keyword evidence="4" id="KW-1185">Reference proteome</keyword>